<dbReference type="InterPro" id="IPR000504">
    <property type="entry name" value="RRM_dom"/>
</dbReference>
<dbReference type="SMART" id="SM00360">
    <property type="entry name" value="RRM"/>
    <property type="match status" value="1"/>
</dbReference>
<feature type="domain" description="PPIase cyclophilin-type" evidence="10">
    <location>
        <begin position="6"/>
        <end position="255"/>
    </location>
</feature>
<evidence type="ECO:0000256" key="3">
    <source>
        <dbReference type="ARBA" id="ARBA00022884"/>
    </source>
</evidence>
<evidence type="ECO:0000256" key="8">
    <source>
        <dbReference type="RuleBase" id="RU365081"/>
    </source>
</evidence>
<dbReference type="EC" id="5.2.1.8" evidence="8"/>
<evidence type="ECO:0000256" key="7">
    <source>
        <dbReference type="PROSITE-ProRule" id="PRU00176"/>
    </source>
</evidence>
<protein>
    <recommendedName>
        <fullName evidence="8">Peptidyl-prolyl cis-trans isomerase</fullName>
        <shortName evidence="8">PPIase</shortName>
        <ecNumber evidence="8">5.2.1.8</ecNumber>
    </recommendedName>
</protein>
<dbReference type="GeneID" id="34620429"/>
<name>A0A6P5WDG5_9EIME</name>
<dbReference type="RefSeq" id="XP_022590422.2">
    <property type="nucleotide sequence ID" value="XM_022733681.2"/>
</dbReference>
<dbReference type="Pfam" id="PF00076">
    <property type="entry name" value="RRM_1"/>
    <property type="match status" value="1"/>
</dbReference>
<dbReference type="SUPFAM" id="SSF50891">
    <property type="entry name" value="Cyclophilin-like"/>
    <property type="match status" value="1"/>
</dbReference>
<evidence type="ECO:0000313" key="13">
    <source>
        <dbReference type="RefSeq" id="XP_022590422.2"/>
    </source>
</evidence>
<organism evidence="12 13">
    <name type="scientific">Cyclospora cayetanensis</name>
    <dbReference type="NCBI Taxonomy" id="88456"/>
    <lineage>
        <taxon>Eukaryota</taxon>
        <taxon>Sar</taxon>
        <taxon>Alveolata</taxon>
        <taxon>Apicomplexa</taxon>
        <taxon>Conoidasida</taxon>
        <taxon>Coccidia</taxon>
        <taxon>Eucoccidiorida</taxon>
        <taxon>Eimeriorina</taxon>
        <taxon>Eimeriidae</taxon>
        <taxon>Cyclospora</taxon>
    </lineage>
</organism>
<feature type="compositionally biased region" description="Basic and acidic residues" evidence="9">
    <location>
        <begin position="272"/>
        <end position="282"/>
    </location>
</feature>
<gene>
    <name evidence="13" type="primary">LOC34620429</name>
</gene>
<dbReference type="PANTHER" id="PTHR45843">
    <property type="entry name" value="PEPTIDYL-PROLYL CIS-TRANS ISOMERASE-LIKE 4"/>
    <property type="match status" value="1"/>
</dbReference>
<dbReference type="Gene3D" id="2.40.100.10">
    <property type="entry name" value="Cyclophilin-like"/>
    <property type="match status" value="2"/>
</dbReference>
<comment type="catalytic activity">
    <reaction evidence="1 8">
        <text>[protein]-peptidylproline (omega=180) = [protein]-peptidylproline (omega=0)</text>
        <dbReference type="Rhea" id="RHEA:16237"/>
        <dbReference type="Rhea" id="RHEA-COMP:10747"/>
        <dbReference type="Rhea" id="RHEA-COMP:10748"/>
        <dbReference type="ChEBI" id="CHEBI:83833"/>
        <dbReference type="ChEBI" id="CHEBI:83834"/>
        <dbReference type="EC" id="5.2.1.8"/>
    </reaction>
</comment>
<evidence type="ECO:0000313" key="12">
    <source>
        <dbReference type="Proteomes" id="UP000515125"/>
    </source>
</evidence>
<reference evidence="13" key="1">
    <citation type="submission" date="2025-08" db="UniProtKB">
        <authorList>
            <consortium name="RefSeq"/>
        </authorList>
    </citation>
    <scope>IDENTIFICATION</scope>
</reference>
<proteinExistence type="inferred from homology"/>
<dbReference type="SUPFAM" id="SSF54928">
    <property type="entry name" value="RNA-binding domain, RBD"/>
    <property type="match status" value="1"/>
</dbReference>
<evidence type="ECO:0000256" key="4">
    <source>
        <dbReference type="ARBA" id="ARBA00023110"/>
    </source>
</evidence>
<dbReference type="InterPro" id="IPR035979">
    <property type="entry name" value="RBD_domain_sf"/>
</dbReference>
<dbReference type="CDD" id="cd12235">
    <property type="entry name" value="RRM_PPIL4"/>
    <property type="match status" value="1"/>
</dbReference>
<dbReference type="GO" id="GO:0003755">
    <property type="term" value="F:peptidyl-prolyl cis-trans isomerase activity"/>
    <property type="evidence" value="ECO:0007669"/>
    <property type="project" value="UniProtKB-UniRule"/>
</dbReference>
<sequence length="516" mass="57171">MAVLLQTSVGDLTIDLFVDRCPLPCYNFLALVRSKYYHNCIFHSIEKNFIARAGNPATASRAWGLGLTLNGNSANEKQTDDVGCSIWGIRHLVKSRQINLKKRARELELQRQEQQGRLSLLPASVYADVEFDMLAYQSFPEASLEGVGCTLSKSQVSDKAIGVPSCRFCPLDANPKLKHTRRGMLGMLPHAAGKAPGGTSCFYITLRPNLTQLDGKHSLFGEVVEGEDTLDRLNDAFVDSSHIPLTPVRILRAYILDDPFFCKPQRALPLASKEKENPADGECREEEEADDVAEVDAERLGFTPPASPEPLAAEALSDEETDEIMAIEKVDHKEAEARKVTLEILGDIPDADMAPPDTVLFVAKLNPVTQDSDLRLLFSRFGDVVSCDIIRDSRTGQSLQYAFVGFKKKEECEAAYFRMQNVLVDDRRIHVDFSQSVAREWKSFKLQQLKAPNAAGKPPAASGASSHFQNRKKEMREEEQGLATWAEGSHFSTEAQGTNSCLPNVCMAAFVCEYSF</sequence>
<dbReference type="GO" id="GO:0003723">
    <property type="term" value="F:RNA binding"/>
    <property type="evidence" value="ECO:0007669"/>
    <property type="project" value="UniProtKB-UniRule"/>
</dbReference>
<dbReference type="GO" id="GO:0005634">
    <property type="term" value="C:nucleus"/>
    <property type="evidence" value="ECO:0007669"/>
    <property type="project" value="UniProtKB-SubCell"/>
</dbReference>
<dbReference type="AlphaFoldDB" id="A0A6P5WDG5"/>
<dbReference type="Gene3D" id="3.30.70.330">
    <property type="match status" value="1"/>
</dbReference>
<comment type="function">
    <text evidence="8">PPIases accelerate the folding of proteins. It catalyzes the cis-trans isomerization of proline imidic peptide bonds in oligopeptides.</text>
</comment>
<dbReference type="InterPro" id="IPR002130">
    <property type="entry name" value="Cyclophilin-type_PPIase_dom"/>
</dbReference>
<comment type="similarity">
    <text evidence="8">Belongs to the cyclophilin-type PPIase family. PPIL4 subfamily.</text>
</comment>
<dbReference type="InterPro" id="IPR012677">
    <property type="entry name" value="Nucleotide-bd_a/b_plait_sf"/>
</dbReference>
<evidence type="ECO:0000256" key="2">
    <source>
        <dbReference type="ARBA" id="ARBA00004123"/>
    </source>
</evidence>
<dbReference type="OrthoDB" id="2083at2759"/>
<dbReference type="InterPro" id="IPR035542">
    <property type="entry name" value="CRIP"/>
</dbReference>
<evidence type="ECO:0000256" key="5">
    <source>
        <dbReference type="ARBA" id="ARBA00023235"/>
    </source>
</evidence>
<evidence type="ECO:0000256" key="9">
    <source>
        <dbReference type="SAM" id="MobiDB-lite"/>
    </source>
</evidence>
<dbReference type="InterPro" id="IPR029000">
    <property type="entry name" value="Cyclophilin-like_dom_sf"/>
</dbReference>
<feature type="region of interest" description="Disordered" evidence="9">
    <location>
        <begin position="271"/>
        <end position="293"/>
    </location>
</feature>
<evidence type="ECO:0000256" key="1">
    <source>
        <dbReference type="ARBA" id="ARBA00000971"/>
    </source>
</evidence>
<keyword evidence="5 8" id="KW-0413">Isomerase</keyword>
<evidence type="ECO:0000259" key="11">
    <source>
        <dbReference type="PROSITE" id="PS50102"/>
    </source>
</evidence>
<keyword evidence="4 8" id="KW-0697">Rotamase</keyword>
<dbReference type="PROSITE" id="PS50102">
    <property type="entry name" value="RRM"/>
    <property type="match status" value="1"/>
</dbReference>
<accession>A0A6P5WDG5</accession>
<feature type="region of interest" description="Disordered" evidence="9">
    <location>
        <begin position="452"/>
        <end position="480"/>
    </location>
</feature>
<dbReference type="Pfam" id="PF00160">
    <property type="entry name" value="Pro_isomerase"/>
    <property type="match status" value="1"/>
</dbReference>
<evidence type="ECO:0000259" key="10">
    <source>
        <dbReference type="PROSITE" id="PS50072"/>
    </source>
</evidence>
<feature type="compositionally biased region" description="Acidic residues" evidence="9">
    <location>
        <begin position="283"/>
        <end position="293"/>
    </location>
</feature>
<keyword evidence="12" id="KW-1185">Reference proteome</keyword>
<dbReference type="PROSITE" id="PS50072">
    <property type="entry name" value="CSA_PPIASE_2"/>
    <property type="match status" value="1"/>
</dbReference>
<keyword evidence="3 7" id="KW-0694">RNA-binding</keyword>
<keyword evidence="6 8" id="KW-0539">Nucleus</keyword>
<comment type="subcellular location">
    <subcellularLocation>
        <location evidence="2 8">Nucleus</location>
    </subcellularLocation>
</comment>
<dbReference type="Proteomes" id="UP000515125">
    <property type="component" value="Unplaced"/>
</dbReference>
<feature type="compositionally biased region" description="Low complexity" evidence="9">
    <location>
        <begin position="452"/>
        <end position="466"/>
    </location>
</feature>
<feature type="domain" description="RRM" evidence="11">
    <location>
        <begin position="358"/>
        <end position="436"/>
    </location>
</feature>
<dbReference type="PANTHER" id="PTHR45843:SF1">
    <property type="entry name" value="PEPTIDYL-PROLYL CIS-TRANS ISOMERASE-LIKE 4"/>
    <property type="match status" value="1"/>
</dbReference>
<evidence type="ECO:0000256" key="6">
    <source>
        <dbReference type="ARBA" id="ARBA00023242"/>
    </source>
</evidence>